<name>A0A0D0HCJ9_9BACT</name>
<keyword evidence="1" id="KW-0472">Membrane</keyword>
<evidence type="ECO:0000256" key="1">
    <source>
        <dbReference type="SAM" id="Phobius"/>
    </source>
</evidence>
<dbReference type="InterPro" id="IPR032129">
    <property type="entry name" value="DUF5056"/>
</dbReference>
<dbReference type="Proteomes" id="UP000032046">
    <property type="component" value="Unassembled WGS sequence"/>
</dbReference>
<evidence type="ECO:0000313" key="2">
    <source>
        <dbReference type="EMBL" id="KIP62337.1"/>
    </source>
</evidence>
<feature type="transmembrane region" description="Helical" evidence="1">
    <location>
        <begin position="99"/>
        <end position="120"/>
    </location>
</feature>
<keyword evidence="1" id="KW-1133">Transmembrane helix</keyword>
<accession>A0A0D0HCJ9</accession>
<feature type="transmembrane region" description="Helical" evidence="1">
    <location>
        <begin position="50"/>
        <end position="72"/>
    </location>
</feature>
<comment type="caution">
    <text evidence="2">The sequence shown here is derived from an EMBL/GenBank/DDBJ whole genome shotgun (WGS) entry which is preliminary data.</text>
</comment>
<dbReference type="AlphaFoldDB" id="A0A0D0HCJ9"/>
<sequence length="128" mass="14731">MDMKEDKDELLKRFFSTANQTVIADEGFSDRVMEAIEPAADKRLRRISRIWTAVCWTAGIVILIYIDLISSIHESATHAFWNGIRWMTDIMQQFDPENINPLVFTLPLVATMVVAIWCLAENKKLSEI</sequence>
<gene>
    <name evidence="2" type="ORF">ST44_07630</name>
</gene>
<keyword evidence="1" id="KW-0812">Transmembrane</keyword>
<proteinExistence type="predicted"/>
<keyword evidence="3" id="KW-1185">Reference proteome</keyword>
<dbReference type="EMBL" id="JXQK01000055">
    <property type="protein sequence ID" value="KIP62337.1"/>
    <property type="molecule type" value="Genomic_DNA"/>
</dbReference>
<evidence type="ECO:0000313" key="3">
    <source>
        <dbReference type="Proteomes" id="UP000032046"/>
    </source>
</evidence>
<evidence type="ECO:0008006" key="4">
    <source>
        <dbReference type="Google" id="ProtNLM"/>
    </source>
</evidence>
<dbReference type="Pfam" id="PF16479">
    <property type="entry name" value="DUF5056"/>
    <property type="match status" value="1"/>
</dbReference>
<organism evidence="2 3">
    <name type="scientific">Prevotella pectinovora</name>
    <dbReference type="NCBI Taxonomy" id="1602169"/>
    <lineage>
        <taxon>Bacteria</taxon>
        <taxon>Pseudomonadati</taxon>
        <taxon>Bacteroidota</taxon>
        <taxon>Bacteroidia</taxon>
        <taxon>Bacteroidales</taxon>
        <taxon>Prevotellaceae</taxon>
        <taxon>Prevotella</taxon>
    </lineage>
</organism>
<protein>
    <recommendedName>
        <fullName evidence="4">DUF5056 domain-containing protein</fullName>
    </recommendedName>
</protein>
<dbReference type="STRING" id="1602171.ST44_07630"/>
<reference evidence="2 3" key="1">
    <citation type="submission" date="2015-01" db="EMBL/GenBank/DDBJ databases">
        <title>Comparative genomics of non-oral Prevotella species.</title>
        <authorList>
            <person name="Accetto T."/>
            <person name="Nograsek B."/>
            <person name="Avgustin G."/>
        </authorList>
    </citation>
    <scope>NUCLEOTIDE SEQUENCE [LARGE SCALE GENOMIC DNA]</scope>
    <source>
        <strain evidence="2 3">P5-119</strain>
    </source>
</reference>